<proteinExistence type="predicted"/>
<name>A0A6C0AFK3_9ZZZZ</name>
<dbReference type="EMBL" id="MN740601">
    <property type="protein sequence ID" value="QHS78574.1"/>
    <property type="molecule type" value="Genomic_DNA"/>
</dbReference>
<reference evidence="1" key="1">
    <citation type="journal article" date="2020" name="Nature">
        <title>Giant virus diversity and host interactions through global metagenomics.</title>
        <authorList>
            <person name="Schulz F."/>
            <person name="Roux S."/>
            <person name="Paez-Espino D."/>
            <person name="Jungbluth S."/>
            <person name="Walsh D.A."/>
            <person name="Denef V.J."/>
            <person name="McMahon K.D."/>
            <person name="Konstantinidis K.T."/>
            <person name="Eloe-Fadrosh E.A."/>
            <person name="Kyrpides N.C."/>
            <person name="Woyke T."/>
        </authorList>
    </citation>
    <scope>NUCLEOTIDE SEQUENCE</scope>
    <source>
        <strain evidence="1">GVMAG-S-1024976-23</strain>
    </source>
</reference>
<protein>
    <submittedName>
        <fullName evidence="1">Uncharacterized protein</fullName>
    </submittedName>
</protein>
<dbReference type="AlphaFoldDB" id="A0A6C0AFK3"/>
<sequence>MVLKQIKCPPQNKGYGINKFLKNWLPGMELYAMDYVGVGDIIGTTNNKVSKKVALGNNSFVSIGGTCGSSSDPVCVGQERNMYLKSYPLGSIATCIEKKDGSYSTSPGLPIIGKTSLIGGLQEDLYTLPITDITKSMLNKGVFASDDCMNARLPVGSGLLMDKKQVNSKDDSYGKKQAWWIEEKCIPRQPTVSQKYGNETFKIPFSSSYCIKEPFTNKDEDYENIDLSSHLFILSMILIFITVMRK</sequence>
<organism evidence="1">
    <name type="scientific">viral metagenome</name>
    <dbReference type="NCBI Taxonomy" id="1070528"/>
    <lineage>
        <taxon>unclassified sequences</taxon>
        <taxon>metagenomes</taxon>
        <taxon>organismal metagenomes</taxon>
    </lineage>
</organism>
<evidence type="ECO:0000313" key="1">
    <source>
        <dbReference type="EMBL" id="QHS78574.1"/>
    </source>
</evidence>
<accession>A0A6C0AFK3</accession>